<evidence type="ECO:0000256" key="1">
    <source>
        <dbReference type="SAM" id="MobiDB-lite"/>
    </source>
</evidence>
<reference evidence="2" key="1">
    <citation type="submission" date="2014-05" db="EMBL/GenBank/DDBJ databases">
        <authorList>
            <person name="Horn Fabian"/>
        </authorList>
    </citation>
    <scope>NUCLEOTIDE SEQUENCE</scope>
</reference>
<feature type="compositionally biased region" description="Basic and acidic residues" evidence="1">
    <location>
        <begin position="93"/>
        <end position="112"/>
    </location>
</feature>
<keyword evidence="4" id="KW-1185">Reference proteome</keyword>
<dbReference type="GeneID" id="32466573"/>
<dbReference type="RefSeq" id="WP_044566399.1">
    <property type="nucleotide sequence ID" value="NZ_CP136563.1"/>
</dbReference>
<evidence type="ECO:0000313" key="3">
    <source>
        <dbReference type="EMBL" id="MBP2068602.1"/>
    </source>
</evidence>
<dbReference type="HOGENOM" id="CLU_2144446_0_0_11"/>
<dbReference type="AlphaFoldDB" id="A0A060ZAQ1"/>
<dbReference type="EMBL" id="LK022848">
    <property type="protein sequence ID" value="CDR01136.1"/>
    <property type="molecule type" value="Genomic_DNA"/>
</dbReference>
<organism evidence="2">
    <name type="scientific">Streptomyces iranensis</name>
    <dbReference type="NCBI Taxonomy" id="576784"/>
    <lineage>
        <taxon>Bacteria</taxon>
        <taxon>Bacillati</taxon>
        <taxon>Actinomycetota</taxon>
        <taxon>Actinomycetes</taxon>
        <taxon>Kitasatosporales</taxon>
        <taxon>Streptomycetaceae</taxon>
        <taxon>Streptomyces</taxon>
        <taxon>Streptomyces violaceusniger group</taxon>
    </lineage>
</organism>
<dbReference type="EMBL" id="JAGGLR010000045">
    <property type="protein sequence ID" value="MBP2068602.1"/>
    <property type="molecule type" value="Genomic_DNA"/>
</dbReference>
<reference evidence="3 4" key="2">
    <citation type="submission" date="2021-03" db="EMBL/GenBank/DDBJ databases">
        <title>Genomic Encyclopedia of Type Strains, Phase IV (KMG-IV): sequencing the most valuable type-strain genomes for metagenomic binning, comparative biology and taxonomic classification.</title>
        <authorList>
            <person name="Goeker M."/>
        </authorList>
    </citation>
    <scope>NUCLEOTIDE SEQUENCE [LARGE SCALE GENOMIC DNA]</scope>
    <source>
        <strain evidence="3 4">DSM 41954</strain>
    </source>
</reference>
<gene>
    <name evidence="3" type="ORF">J2Z30_009683</name>
    <name evidence="2" type="ORF">SIRAN138</name>
</gene>
<dbReference type="Proteomes" id="UP000756710">
    <property type="component" value="Unassembled WGS sequence"/>
</dbReference>
<sequence length="112" mass="12530">MEYCRSSPGCWCATVGHEHLTGAVHAWCGAQLLRDLRSISEADPTGQLRALAMANTLLEAHHAARMAREQGVTVLNAGDLARIRNLNRGGRVRGQDDNQRQRDQRSRQTRER</sequence>
<evidence type="ECO:0000313" key="4">
    <source>
        <dbReference type="Proteomes" id="UP000756710"/>
    </source>
</evidence>
<evidence type="ECO:0000313" key="2">
    <source>
        <dbReference type="EMBL" id="CDR01136.1"/>
    </source>
</evidence>
<feature type="region of interest" description="Disordered" evidence="1">
    <location>
        <begin position="86"/>
        <end position="112"/>
    </location>
</feature>
<accession>A0A060ZAQ1</accession>
<name>A0A060ZAQ1_9ACTN</name>
<protein>
    <submittedName>
        <fullName evidence="2">Uncharacterized protein</fullName>
    </submittedName>
</protein>
<proteinExistence type="predicted"/>
<dbReference type="PATRIC" id="fig|576784.4.peg.3"/>